<keyword evidence="3" id="KW-0813">Transport</keyword>
<keyword evidence="5 8" id="KW-0812">Transmembrane</keyword>
<feature type="transmembrane region" description="Helical" evidence="8">
    <location>
        <begin position="291"/>
        <end position="310"/>
    </location>
</feature>
<comment type="similarity">
    <text evidence="2">Belongs to the CorA metal ion transporter (MIT) (TC 1.A.35) family.</text>
</comment>
<dbReference type="Gene3D" id="1.20.58.340">
    <property type="entry name" value="Magnesium transport protein CorA, transmembrane region"/>
    <property type="match status" value="2"/>
</dbReference>
<evidence type="ECO:0000256" key="7">
    <source>
        <dbReference type="ARBA" id="ARBA00023136"/>
    </source>
</evidence>
<feature type="transmembrane region" description="Helical" evidence="8">
    <location>
        <begin position="322"/>
        <end position="340"/>
    </location>
</feature>
<accession>A0ABW7FXS6</accession>
<sequence length="348" mass="38820">MLINCVAYREGRKLADLAPDEVAQYLDRPDTFVWVALRDADAAELAPWQRLFNLHPLAVEDALKGQQRPKIEEYGDDLFAVMHLIDWVPAAAQAPAPRARRGGSVLAGAAEPDGLSGDIQRGEVAVFVGPGYVLSLRQHSPQHFLGVRERAEREPELLRQGPSFVLYALMDAVVDRYFPVLDLLESALEDIEQSIFTNGAARENIQRLYALKRRLMQLRRATAPMLEMLTKLHGGRVPPLCAKSEHYFRDVADHLARIHGAIEAVRETIATAIQANLSMVAIEDSDVTKRLAAWAGIFAVATAFAGIWGMNFENMPELKWTWGYPAALGLIVCVCGLLWYRLRRAGWL</sequence>
<gene>
    <name evidence="9" type="ORF">ACG0Z6_12490</name>
</gene>
<evidence type="ECO:0000256" key="5">
    <source>
        <dbReference type="ARBA" id="ARBA00022692"/>
    </source>
</evidence>
<keyword evidence="7 8" id="KW-0472">Membrane</keyword>
<dbReference type="InterPro" id="IPR045861">
    <property type="entry name" value="CorA_cytoplasmic_dom"/>
</dbReference>
<dbReference type="InterPro" id="IPR045863">
    <property type="entry name" value="CorA_TM1_TM2"/>
</dbReference>
<evidence type="ECO:0000256" key="1">
    <source>
        <dbReference type="ARBA" id="ARBA00004651"/>
    </source>
</evidence>
<evidence type="ECO:0000256" key="4">
    <source>
        <dbReference type="ARBA" id="ARBA00022475"/>
    </source>
</evidence>
<dbReference type="InterPro" id="IPR002523">
    <property type="entry name" value="MgTranspt_CorA/ZnTranspt_ZntB"/>
</dbReference>
<name>A0ABW7FXS6_9BURK</name>
<evidence type="ECO:0000256" key="2">
    <source>
        <dbReference type="ARBA" id="ARBA00009765"/>
    </source>
</evidence>
<dbReference type="Proteomes" id="UP001606099">
    <property type="component" value="Unassembled WGS sequence"/>
</dbReference>
<dbReference type="SUPFAM" id="SSF144083">
    <property type="entry name" value="Magnesium transport protein CorA, transmembrane region"/>
    <property type="match status" value="1"/>
</dbReference>
<dbReference type="Pfam" id="PF01544">
    <property type="entry name" value="CorA"/>
    <property type="match status" value="2"/>
</dbReference>
<reference evidence="9 10" key="1">
    <citation type="submission" date="2024-08" db="EMBL/GenBank/DDBJ databases">
        <authorList>
            <person name="Lu H."/>
        </authorList>
    </citation>
    <scope>NUCLEOTIDE SEQUENCE [LARGE SCALE GENOMIC DNA]</scope>
    <source>
        <strain evidence="9 10">BYS180W</strain>
    </source>
</reference>
<dbReference type="Gene3D" id="3.30.460.20">
    <property type="entry name" value="CorA soluble domain-like"/>
    <property type="match status" value="1"/>
</dbReference>
<dbReference type="SUPFAM" id="SSF143865">
    <property type="entry name" value="CorA soluble domain-like"/>
    <property type="match status" value="1"/>
</dbReference>
<dbReference type="PANTHER" id="PTHR46494">
    <property type="entry name" value="CORA FAMILY METAL ION TRANSPORTER (EUROFUNG)"/>
    <property type="match status" value="1"/>
</dbReference>
<keyword evidence="4" id="KW-1003">Cell membrane</keyword>
<keyword evidence="10" id="KW-1185">Reference proteome</keyword>
<organism evidence="9 10">
    <name type="scientific">Roseateles rivi</name>
    <dbReference type="NCBI Taxonomy" id="3299028"/>
    <lineage>
        <taxon>Bacteria</taxon>
        <taxon>Pseudomonadati</taxon>
        <taxon>Pseudomonadota</taxon>
        <taxon>Betaproteobacteria</taxon>
        <taxon>Burkholderiales</taxon>
        <taxon>Sphaerotilaceae</taxon>
        <taxon>Roseateles</taxon>
    </lineage>
</organism>
<evidence type="ECO:0000313" key="9">
    <source>
        <dbReference type="EMBL" id="MFG6449050.1"/>
    </source>
</evidence>
<dbReference type="PANTHER" id="PTHR46494:SF1">
    <property type="entry name" value="CORA FAMILY METAL ION TRANSPORTER (EUROFUNG)"/>
    <property type="match status" value="1"/>
</dbReference>
<dbReference type="RefSeq" id="WP_394461860.1">
    <property type="nucleotide sequence ID" value="NZ_JBIGHZ010000004.1"/>
</dbReference>
<protein>
    <submittedName>
        <fullName evidence="9">Magnesium and cobalt transport protein CorA</fullName>
    </submittedName>
</protein>
<evidence type="ECO:0000256" key="8">
    <source>
        <dbReference type="SAM" id="Phobius"/>
    </source>
</evidence>
<keyword evidence="6 8" id="KW-1133">Transmembrane helix</keyword>
<comment type="caution">
    <text evidence="9">The sequence shown here is derived from an EMBL/GenBank/DDBJ whole genome shotgun (WGS) entry which is preliminary data.</text>
</comment>
<comment type="subcellular location">
    <subcellularLocation>
        <location evidence="1">Cell membrane</location>
        <topology evidence="1">Multi-pass membrane protein</topology>
    </subcellularLocation>
</comment>
<proteinExistence type="inferred from homology"/>
<dbReference type="EMBL" id="JBIGHZ010000004">
    <property type="protein sequence ID" value="MFG6449050.1"/>
    <property type="molecule type" value="Genomic_DNA"/>
</dbReference>
<evidence type="ECO:0000313" key="10">
    <source>
        <dbReference type="Proteomes" id="UP001606099"/>
    </source>
</evidence>
<evidence type="ECO:0000256" key="3">
    <source>
        <dbReference type="ARBA" id="ARBA00022448"/>
    </source>
</evidence>
<dbReference type="CDD" id="cd12830">
    <property type="entry name" value="MtCorA-like"/>
    <property type="match status" value="1"/>
</dbReference>
<evidence type="ECO:0000256" key="6">
    <source>
        <dbReference type="ARBA" id="ARBA00022989"/>
    </source>
</evidence>